<protein>
    <submittedName>
        <fullName evidence="3">Urb2 domain-containing protein</fullName>
    </submittedName>
</protein>
<keyword evidence="4" id="KW-1185">Reference proteome</keyword>
<feature type="region of interest" description="Disordered" evidence="1">
    <location>
        <begin position="447"/>
        <end position="473"/>
    </location>
</feature>
<dbReference type="VEuPathDB" id="VectorBase:ASTEI03875"/>
<proteinExistence type="predicted"/>
<dbReference type="Proteomes" id="UP000076408">
    <property type="component" value="Unassembled WGS sequence"/>
</dbReference>
<reference evidence="4" key="1">
    <citation type="journal article" date="2014" name="Genome Biol.">
        <title>Genome analysis of a major urban malaria vector mosquito, Anopheles stephensi.</title>
        <authorList>
            <person name="Jiang X."/>
            <person name="Peery A."/>
            <person name="Hall A.B."/>
            <person name="Sharma A."/>
            <person name="Chen X.G."/>
            <person name="Waterhouse R.M."/>
            <person name="Komissarov A."/>
            <person name="Riehle M.M."/>
            <person name="Shouche Y."/>
            <person name="Sharakhova M.V."/>
            <person name="Lawson D."/>
            <person name="Pakpour N."/>
            <person name="Arensburger P."/>
            <person name="Davidson V.L."/>
            <person name="Eiglmeier K."/>
            <person name="Emrich S."/>
            <person name="George P."/>
            <person name="Kennedy R.C."/>
            <person name="Mane S.P."/>
            <person name="Maslen G."/>
            <person name="Oringanje C."/>
            <person name="Qi Y."/>
            <person name="Settlage R."/>
            <person name="Tojo M."/>
            <person name="Tubio J.M."/>
            <person name="Unger M.F."/>
            <person name="Wang B."/>
            <person name="Vernick K.D."/>
            <person name="Ribeiro J.M."/>
            <person name="James A.A."/>
            <person name="Michel K."/>
            <person name="Riehle M.A."/>
            <person name="Luckhart S."/>
            <person name="Sharakhov I.V."/>
            <person name="Tu Z."/>
        </authorList>
    </citation>
    <scope>NUCLEOTIDE SEQUENCE [LARGE SCALE GENOMIC DNA]</scope>
    <source>
        <strain evidence="4">Indian</strain>
    </source>
</reference>
<dbReference type="OMA" id="HNRRTMN"/>
<dbReference type="InterPro" id="IPR018849">
    <property type="entry name" value="Urb2/Npa2_C"/>
</dbReference>
<dbReference type="EnsemblMetazoa" id="ASTEI03875-RA">
    <property type="protein sequence ID" value="ASTEI03875-PA"/>
    <property type="gene ID" value="ASTEI03875"/>
</dbReference>
<sequence>MDIKRQILEQLASKEDGFAGSLAYGIKLWNSPSFYYMSKYEVLFQYFLDNVTTFFEELNSLDETQFNERWQIINTFLLLPCPSNALSTTMVEGLERRFRVLCQQAVGRKEQLLESLLIVACDVKYKNFYKFDFYAYAAVLGVAIDYYKKCLNERRSKEEEEKIVDRIFGDIKIYHKSASDSGKWRLAFDQFVTPLSELVLLLETRGIERRTELLDFFQQVYFTHERVSTYNRTVQGGQKSSAFMGHFDPSTYPLHVIALLMEGFLRSYRDLKLEILFFMRHYLQNVFVVENSIVPDSRQMFVITKYVFTLLKRYYITVDQQLMVDFNFIDILITELKQHLTAYSASDPLLGDCLELIRAINEYNPLILEHSIVDIVLQVMFMRKHPETLHSFQAMLVSTVNMFMKLNKGENLCDELFMKLGDYLDEQDLDERICELRTVKLVEKRRLDEDSGETPSKKKKRADGSEQPAREQLPSGKKLYWDALFSDQNTSNEAGRLQHHSEVYNFWPELTFAWPDADGRLGEAMKEYTKQLLTKRSLSYWKKFMLMLNDLMELPDQTESIVLQVELVLCWMCYFFAGNTLIEQSNLFWSRLVASLEEFDQILGNIGRKVLAGGDEAAERTSLYGAFLNVVYYYGNYRTMVLYYRPDSIEENDYKKLYAYLTDAEWRLVEERVPDRYRPLLNRVLLQKLRLSFFDEQNQPTEAEQTEDNHEKRQRIIAKVLEDKTGEHVRPLLLDRATNVWFMGLLEKQQQRTVANWLLDAAYCPLEEINYILLEVTSNHDLLEVFLVEVYRKIAKLLARSEDASMLRNLNFKQLLEQEETTIVPKLKQLLEQSATTNRGEEQIVLNPPTVNGLMHLLDVLDEIRIDLYEQDKKSILVAVHLLLLAKLNSCRPANLAERFKNQLIKFILLGTTTNVAKFITVETLVKLFGLSPVVISLLQQIVEHLTEEKFEEFKSILNNFSNENDAHFELLLLIYNLEQRNKSRNRKASVGVEQRKAFLGELVSAVDGYLLQKNAKKLRKHDPVRFNHALKGCFTSVRHKAEGQQGALSEELREHLLGFIKQALKVFSYNSDMLLTRCLIHKDFLKLDASLTTAIEQKCWETFIALMQEKVAVRDDREHGLALDEQNPAVSQTDEQMRRIETIISALVGHLSEDQYMEKLNLLNRIDVVGSKDSTAPLKLTMAVFDILSKKGLTNTVSKETCKVFVRSFAAVVARDVMGLCVLNQHQRDHPLLETILECFATIVAHRKLALFPALLDYVLQFMSAINIRKHASVQQGEEAPFFRLHRLMSEVLFQLLKARPNYVVTRLPSYMHVYEALVGALICYKGDVGMGKALNSFEILTISDLLLPLQRIVNIACKKLEKQLYTLAPYVLGKVLDTIVQCKRSTTEHNRIASNVYNICFSLMGIYDTHAPAYLLRTLDESCRALFTTVTKRYERRNDNLGYRSRGKSA</sequence>
<evidence type="ECO:0000259" key="2">
    <source>
        <dbReference type="Pfam" id="PF10441"/>
    </source>
</evidence>
<reference evidence="3" key="2">
    <citation type="submission" date="2020-05" db="UniProtKB">
        <authorList>
            <consortium name="EnsemblMetazoa"/>
        </authorList>
    </citation>
    <scope>IDENTIFICATION</scope>
    <source>
        <strain evidence="3">Indian</strain>
    </source>
</reference>
<evidence type="ECO:0000313" key="3">
    <source>
        <dbReference type="EnsemblMetazoa" id="ASTEI03875-PA"/>
    </source>
</evidence>
<dbReference type="Pfam" id="PF10441">
    <property type="entry name" value="Urb2"/>
    <property type="match status" value="1"/>
</dbReference>
<name>A0A182Y5Y9_ANOST</name>
<dbReference type="VEuPathDB" id="VectorBase:ASTEI20_032455"/>
<accession>A0A182Y5Y9</accession>
<organism evidence="3 4">
    <name type="scientific">Anopheles stephensi</name>
    <name type="common">Indo-Pakistan malaria mosquito</name>
    <dbReference type="NCBI Taxonomy" id="30069"/>
    <lineage>
        <taxon>Eukaryota</taxon>
        <taxon>Metazoa</taxon>
        <taxon>Ecdysozoa</taxon>
        <taxon>Arthropoda</taxon>
        <taxon>Hexapoda</taxon>
        <taxon>Insecta</taxon>
        <taxon>Pterygota</taxon>
        <taxon>Neoptera</taxon>
        <taxon>Endopterygota</taxon>
        <taxon>Diptera</taxon>
        <taxon>Nematocera</taxon>
        <taxon>Culicoidea</taxon>
        <taxon>Culicidae</taxon>
        <taxon>Anophelinae</taxon>
        <taxon>Anopheles</taxon>
    </lineage>
</organism>
<evidence type="ECO:0000256" key="1">
    <source>
        <dbReference type="SAM" id="MobiDB-lite"/>
    </source>
</evidence>
<dbReference type="STRING" id="30069.A0A182Y5Y9"/>
<feature type="domain" description="Nucleolar 27S pre-rRNA processing Urb2/Npa2 C-terminal" evidence="2">
    <location>
        <begin position="1236"/>
        <end position="1438"/>
    </location>
</feature>
<dbReference type="VEuPathDB" id="VectorBase:ASTE011326"/>
<evidence type="ECO:0000313" key="4">
    <source>
        <dbReference type="Proteomes" id="UP000076408"/>
    </source>
</evidence>